<dbReference type="Proteomes" id="UP000700596">
    <property type="component" value="Unassembled WGS sequence"/>
</dbReference>
<feature type="domain" description="AD" evidence="2">
    <location>
        <begin position="121"/>
        <end position="216"/>
    </location>
</feature>
<keyword evidence="4" id="KW-1185">Reference proteome</keyword>
<protein>
    <submittedName>
        <fullName evidence="3">Anticodon-binding domain-containing protein</fullName>
    </submittedName>
</protein>
<comment type="caution">
    <text evidence="3">The sequence shown here is derived from an EMBL/GenBank/DDBJ whole genome shotgun (WGS) entry which is preliminary data.</text>
</comment>
<dbReference type="InterPro" id="IPR039683">
    <property type="entry name" value="Lsm12-like"/>
</dbReference>
<feature type="region of interest" description="Disordered" evidence="1">
    <location>
        <begin position="1"/>
        <end position="23"/>
    </location>
</feature>
<dbReference type="OrthoDB" id="1057137at2759"/>
<dbReference type="AlphaFoldDB" id="A0A9P9DHW9"/>
<feature type="region of interest" description="Disordered" evidence="1">
    <location>
        <begin position="213"/>
        <end position="238"/>
    </location>
</feature>
<sequence>MADTKRQSIAGKVATPKVGPSSKDVNDESILYKAVGARIKITCAPHNNVLEGTLFTTCNVTNAIAINTAPPPPNPSAPLSSVPGNYHIIPFAHILSFELVGSGERVPESAAGFDGALPSISKVDLDALKAREEQTIREMKKKDAQKGKGVTREAQDLFDFIARTLPARWADTAIVVNDNVMINAPYTLNDIKTAAGSAQSKAHVQKVVDSFYQRKKASQGTNSTRPPAATPIAPRKGG</sequence>
<feature type="compositionally biased region" description="Low complexity" evidence="1">
    <location>
        <begin position="224"/>
        <end position="238"/>
    </location>
</feature>
<dbReference type="PROSITE" id="PS52001">
    <property type="entry name" value="AD"/>
    <property type="match status" value="1"/>
</dbReference>
<reference evidence="3" key="1">
    <citation type="journal article" date="2021" name="Nat. Commun.">
        <title>Genetic determinants of endophytism in the Arabidopsis root mycobiome.</title>
        <authorList>
            <person name="Mesny F."/>
            <person name="Miyauchi S."/>
            <person name="Thiergart T."/>
            <person name="Pickel B."/>
            <person name="Atanasova L."/>
            <person name="Karlsson M."/>
            <person name="Huettel B."/>
            <person name="Barry K.W."/>
            <person name="Haridas S."/>
            <person name="Chen C."/>
            <person name="Bauer D."/>
            <person name="Andreopoulos W."/>
            <person name="Pangilinan J."/>
            <person name="LaButti K."/>
            <person name="Riley R."/>
            <person name="Lipzen A."/>
            <person name="Clum A."/>
            <person name="Drula E."/>
            <person name="Henrissat B."/>
            <person name="Kohler A."/>
            <person name="Grigoriev I.V."/>
            <person name="Martin F.M."/>
            <person name="Hacquard S."/>
        </authorList>
    </citation>
    <scope>NUCLEOTIDE SEQUENCE</scope>
    <source>
        <strain evidence="3">MPI-CAGE-CH-0243</strain>
    </source>
</reference>
<dbReference type="Pfam" id="PF09793">
    <property type="entry name" value="AD"/>
    <property type="match status" value="1"/>
</dbReference>
<evidence type="ECO:0000313" key="4">
    <source>
        <dbReference type="Proteomes" id="UP000700596"/>
    </source>
</evidence>
<proteinExistence type="predicted"/>
<gene>
    <name evidence="3" type="ORF">B0J11DRAFT_440408</name>
</gene>
<dbReference type="PANTHER" id="PTHR13542">
    <property type="entry name" value="LSM12 HOMOLOG"/>
    <property type="match status" value="1"/>
</dbReference>
<dbReference type="SMART" id="SM00995">
    <property type="entry name" value="AD"/>
    <property type="match status" value="1"/>
</dbReference>
<dbReference type="InterPro" id="IPR019181">
    <property type="entry name" value="LSM12_ABD"/>
</dbReference>
<dbReference type="InterPro" id="IPR047574">
    <property type="entry name" value="AD"/>
</dbReference>
<organism evidence="3 4">
    <name type="scientific">Dendryphion nanum</name>
    <dbReference type="NCBI Taxonomy" id="256645"/>
    <lineage>
        <taxon>Eukaryota</taxon>
        <taxon>Fungi</taxon>
        <taxon>Dikarya</taxon>
        <taxon>Ascomycota</taxon>
        <taxon>Pezizomycotina</taxon>
        <taxon>Dothideomycetes</taxon>
        <taxon>Pleosporomycetidae</taxon>
        <taxon>Pleosporales</taxon>
        <taxon>Torulaceae</taxon>
        <taxon>Dendryphion</taxon>
    </lineage>
</organism>
<dbReference type="EMBL" id="JAGMWT010000012">
    <property type="protein sequence ID" value="KAH7118961.1"/>
    <property type="molecule type" value="Genomic_DNA"/>
</dbReference>
<name>A0A9P9DHW9_9PLEO</name>
<evidence type="ECO:0000256" key="1">
    <source>
        <dbReference type="SAM" id="MobiDB-lite"/>
    </source>
</evidence>
<evidence type="ECO:0000259" key="2">
    <source>
        <dbReference type="PROSITE" id="PS52001"/>
    </source>
</evidence>
<accession>A0A9P9DHW9</accession>
<evidence type="ECO:0000313" key="3">
    <source>
        <dbReference type="EMBL" id="KAH7118961.1"/>
    </source>
</evidence>